<feature type="domain" description="Major facilitator superfamily (MFS) profile" evidence="8">
    <location>
        <begin position="15"/>
        <end position="424"/>
    </location>
</feature>
<name>A0ABS5FEW3_9BRAD</name>
<dbReference type="Proteomes" id="UP001315278">
    <property type="component" value="Unassembled WGS sequence"/>
</dbReference>
<keyword evidence="5 7" id="KW-1133">Transmembrane helix</keyword>
<comment type="subcellular location">
    <subcellularLocation>
        <location evidence="1">Cell membrane</location>
        <topology evidence="1">Multi-pass membrane protein</topology>
    </subcellularLocation>
</comment>
<keyword evidence="3" id="KW-1003">Cell membrane</keyword>
<evidence type="ECO:0000313" key="9">
    <source>
        <dbReference type="EMBL" id="MBR0795337.1"/>
    </source>
</evidence>
<protein>
    <submittedName>
        <fullName evidence="9">MFS transporter</fullName>
    </submittedName>
</protein>
<feature type="transmembrane region" description="Helical" evidence="7">
    <location>
        <begin position="153"/>
        <end position="176"/>
    </location>
</feature>
<gene>
    <name evidence="9" type="ORF">JQ615_08050</name>
</gene>
<dbReference type="Gene3D" id="1.20.1250.20">
    <property type="entry name" value="MFS general substrate transporter like domains"/>
    <property type="match status" value="1"/>
</dbReference>
<keyword evidence="2" id="KW-0813">Transport</keyword>
<comment type="caution">
    <text evidence="9">The sequence shown here is derived from an EMBL/GenBank/DDBJ whole genome shotgun (WGS) entry which is preliminary data.</text>
</comment>
<reference evidence="10" key="1">
    <citation type="journal article" date="2021" name="ISME J.">
        <title>Evolutionary origin and ecological implication of a unique nif island in free-living Bradyrhizobium lineages.</title>
        <authorList>
            <person name="Tao J."/>
        </authorList>
    </citation>
    <scope>NUCLEOTIDE SEQUENCE [LARGE SCALE GENOMIC DNA]</scope>
    <source>
        <strain evidence="10">SZCCT0434</strain>
    </source>
</reference>
<feature type="transmembrane region" description="Helical" evidence="7">
    <location>
        <begin position="279"/>
        <end position="299"/>
    </location>
</feature>
<dbReference type="PANTHER" id="PTHR43045">
    <property type="entry name" value="SHIKIMATE TRANSPORTER"/>
    <property type="match status" value="1"/>
</dbReference>
<evidence type="ECO:0000313" key="10">
    <source>
        <dbReference type="Proteomes" id="UP001315278"/>
    </source>
</evidence>
<dbReference type="RefSeq" id="WP_212393413.1">
    <property type="nucleotide sequence ID" value="NZ_JAFCJH010000006.1"/>
</dbReference>
<feature type="transmembrane region" description="Helical" evidence="7">
    <location>
        <begin position="331"/>
        <end position="357"/>
    </location>
</feature>
<dbReference type="EMBL" id="JAFCJH010000006">
    <property type="protein sequence ID" value="MBR0795337.1"/>
    <property type="molecule type" value="Genomic_DNA"/>
</dbReference>
<feature type="transmembrane region" description="Helical" evidence="7">
    <location>
        <begin position="53"/>
        <end position="75"/>
    </location>
</feature>
<feature type="transmembrane region" description="Helical" evidence="7">
    <location>
        <begin position="111"/>
        <end position="132"/>
    </location>
</feature>
<accession>A0ABS5FEW3</accession>
<organism evidence="9 10">
    <name type="scientific">Bradyrhizobium jicamae</name>
    <dbReference type="NCBI Taxonomy" id="280332"/>
    <lineage>
        <taxon>Bacteria</taxon>
        <taxon>Pseudomonadati</taxon>
        <taxon>Pseudomonadota</taxon>
        <taxon>Alphaproteobacteria</taxon>
        <taxon>Hyphomicrobiales</taxon>
        <taxon>Nitrobacteraceae</taxon>
        <taxon>Bradyrhizobium</taxon>
    </lineage>
</organism>
<dbReference type="InterPro" id="IPR020846">
    <property type="entry name" value="MFS_dom"/>
</dbReference>
<feature type="transmembrane region" description="Helical" evidence="7">
    <location>
        <begin position="402"/>
        <end position="421"/>
    </location>
</feature>
<feature type="transmembrane region" description="Helical" evidence="7">
    <location>
        <begin position="12"/>
        <end position="41"/>
    </location>
</feature>
<keyword evidence="10" id="KW-1185">Reference proteome</keyword>
<dbReference type="InterPro" id="IPR011701">
    <property type="entry name" value="MFS"/>
</dbReference>
<evidence type="ECO:0000256" key="1">
    <source>
        <dbReference type="ARBA" id="ARBA00004651"/>
    </source>
</evidence>
<evidence type="ECO:0000256" key="2">
    <source>
        <dbReference type="ARBA" id="ARBA00022448"/>
    </source>
</evidence>
<keyword evidence="6 7" id="KW-0472">Membrane</keyword>
<feature type="transmembrane region" description="Helical" evidence="7">
    <location>
        <begin position="87"/>
        <end position="105"/>
    </location>
</feature>
<evidence type="ECO:0000256" key="7">
    <source>
        <dbReference type="SAM" id="Phobius"/>
    </source>
</evidence>
<evidence type="ECO:0000256" key="4">
    <source>
        <dbReference type="ARBA" id="ARBA00022692"/>
    </source>
</evidence>
<keyword evidence="4 7" id="KW-0812">Transmembrane</keyword>
<evidence type="ECO:0000256" key="5">
    <source>
        <dbReference type="ARBA" id="ARBA00022989"/>
    </source>
</evidence>
<feature type="transmembrane region" description="Helical" evidence="7">
    <location>
        <begin position="246"/>
        <end position="267"/>
    </location>
</feature>
<sequence length="444" mass="47636">MNETAGPTNRQIYKVAVASIIGSVIEQYDFLITGVIAATVWGDLFFKLPGLAAAAAAISVYGIGIIIRPIGAYIFGHLADRSGRKDALVSALVLMGVSTLLIGLTPSYDRIGILAPVLLILFRLAQGISFGAEFGTASTWVIEQAARSGHRAFWSAWVGFAIPIGLLLGFGSVILMKSVMSADAFVAWGWRVLFVIGFVVAIVGIVIRTRTEDSFVFEQHRSRDSVLEHPAAQVWRDMPLTILRTSLVNAMFGGAFFLYFVFGTSYMKAVGFSGSTPEIIGLIAAAFMLIFMIIGSLLADRINRRAILIVAAAVLFVFAIPYFHLVGTGRLLPATIADIIGFGFVFGFGYGALPAFYTENFPTRYRASGASAGYQISQVYGGGLIPILAGLILKSYGIHQAYLYIGVIVMVYAALAILAVLGTAETKSSSLEGPLRDRPEIASR</sequence>
<feature type="transmembrane region" description="Helical" evidence="7">
    <location>
        <begin position="306"/>
        <end position="325"/>
    </location>
</feature>
<proteinExistence type="predicted"/>
<evidence type="ECO:0000256" key="3">
    <source>
        <dbReference type="ARBA" id="ARBA00022475"/>
    </source>
</evidence>
<dbReference type="SUPFAM" id="SSF103473">
    <property type="entry name" value="MFS general substrate transporter"/>
    <property type="match status" value="1"/>
</dbReference>
<dbReference type="PANTHER" id="PTHR43045:SF1">
    <property type="entry name" value="SHIKIMATE TRANSPORTER"/>
    <property type="match status" value="1"/>
</dbReference>
<dbReference type="Pfam" id="PF07690">
    <property type="entry name" value="MFS_1"/>
    <property type="match status" value="1"/>
</dbReference>
<dbReference type="InterPro" id="IPR036259">
    <property type="entry name" value="MFS_trans_sf"/>
</dbReference>
<evidence type="ECO:0000259" key="8">
    <source>
        <dbReference type="PROSITE" id="PS50850"/>
    </source>
</evidence>
<feature type="transmembrane region" description="Helical" evidence="7">
    <location>
        <begin position="378"/>
        <end position="396"/>
    </location>
</feature>
<feature type="transmembrane region" description="Helical" evidence="7">
    <location>
        <begin position="188"/>
        <end position="207"/>
    </location>
</feature>
<dbReference type="PROSITE" id="PS50850">
    <property type="entry name" value="MFS"/>
    <property type="match status" value="1"/>
</dbReference>
<evidence type="ECO:0000256" key="6">
    <source>
        <dbReference type="ARBA" id="ARBA00023136"/>
    </source>
</evidence>